<organism evidence="1 2">
    <name type="scientific">Sphingomonas qomolangmaensis</name>
    <dbReference type="NCBI Taxonomy" id="2918765"/>
    <lineage>
        <taxon>Bacteria</taxon>
        <taxon>Pseudomonadati</taxon>
        <taxon>Pseudomonadota</taxon>
        <taxon>Alphaproteobacteria</taxon>
        <taxon>Sphingomonadales</taxon>
        <taxon>Sphingomonadaceae</taxon>
        <taxon>Sphingomonas</taxon>
    </lineage>
</organism>
<evidence type="ECO:0000313" key="1">
    <source>
        <dbReference type="EMBL" id="UUL83445.1"/>
    </source>
</evidence>
<dbReference type="EMBL" id="CP101740">
    <property type="protein sequence ID" value="UUL83445.1"/>
    <property type="molecule type" value="Genomic_DNA"/>
</dbReference>
<keyword evidence="2" id="KW-1185">Reference proteome</keyword>
<protein>
    <recommendedName>
        <fullName evidence="3">DUF3077 domain-containing protein</fullName>
    </recommendedName>
</protein>
<proteinExistence type="predicted"/>
<evidence type="ECO:0008006" key="3">
    <source>
        <dbReference type="Google" id="ProtNLM"/>
    </source>
</evidence>
<gene>
    <name evidence="1" type="ORF">NMP03_04240</name>
</gene>
<name>A0ABY5LC87_9SPHN</name>
<evidence type="ECO:0000313" key="2">
    <source>
        <dbReference type="Proteomes" id="UP001058533"/>
    </source>
</evidence>
<sequence>MNAPAKITLADVFPVAPDEDAYRASIRTHLPNIDDMAIGTRVEIMKLRDQAAAGCNRCRPDAYPVLAEAARIGTLAALSGHSTHALLHIRMAIWLMVEAARNLERGKVEL</sequence>
<reference evidence="1" key="1">
    <citation type="submission" date="2022-07" db="EMBL/GenBank/DDBJ databases">
        <title>Sphingomonas sp. nov., a novel bacterium isolated from the north slope of the Mount Everest.</title>
        <authorList>
            <person name="Cui X."/>
            <person name="Liu Y."/>
        </authorList>
    </citation>
    <scope>NUCLEOTIDE SEQUENCE</scope>
    <source>
        <strain evidence="1">S5-59</strain>
    </source>
</reference>
<dbReference type="Proteomes" id="UP001058533">
    <property type="component" value="Chromosome"/>
</dbReference>
<accession>A0ABY5LC87</accession>
<dbReference type="RefSeq" id="WP_256507284.1">
    <property type="nucleotide sequence ID" value="NZ_CP101740.1"/>
</dbReference>